<keyword evidence="5" id="KW-1185">Reference proteome</keyword>
<evidence type="ECO:0000256" key="2">
    <source>
        <dbReference type="SAM" id="SignalP"/>
    </source>
</evidence>
<dbReference type="Pfam" id="PF02129">
    <property type="entry name" value="Peptidase_S15"/>
    <property type="match status" value="1"/>
</dbReference>
<dbReference type="SMART" id="SM00939">
    <property type="entry name" value="PepX_C"/>
    <property type="match status" value="1"/>
</dbReference>
<dbReference type="Pfam" id="PF08530">
    <property type="entry name" value="PepX_C"/>
    <property type="match status" value="1"/>
</dbReference>
<dbReference type="EMBL" id="CP000360">
    <property type="protein sequence ID" value="ABF41821.1"/>
    <property type="molecule type" value="Genomic_DNA"/>
</dbReference>
<feature type="signal peptide" evidence="2">
    <location>
        <begin position="1"/>
        <end position="24"/>
    </location>
</feature>
<dbReference type="HOGENOM" id="CLU_015590_5_0_0"/>
<dbReference type="InterPro" id="IPR029058">
    <property type="entry name" value="AB_hydrolase_fold"/>
</dbReference>
<dbReference type="InterPro" id="IPR008979">
    <property type="entry name" value="Galactose-bd-like_sf"/>
</dbReference>
<sequence>MYELLLKRVLLGILAIVWVTAAVAQDDDDANSKFDVKAHYTKYEYRIPMRDGVRLFTAVYVPKDQAKPYPFMMERTPYTVGPYGSDNYPKNVGPAQEFAEAGYIFVYQDVRGRWMSEGKWEEMTPHIDHPNGPKDVDESTDTYDTVEWLLKHVPNNNGKVGIWGISYPGFYASASIIDSHPAIKAASPQAPVTDLYMGDDAYHNGAFMLAANFGFYTSFKQEKAPLLPPKNGQDFDFGTEDGYEYYLKLGALANSFKVITDEFNPLWRDQVVNTTYDDYWKKRNIAAHLHNIHCAVLNVGGWFDAEDVEGPMKTFRTIAKNDPDTVNILVEGPWAHFTWSVVNGNKMGRVVWGSDTAKYFRAKIEFRFFEYYLKGEGDGKFPKAYAFETGTNVWRQYSSWPPAGVQAKTLYFREGGKLSFEAPNTQGFDEYVSDPNRPVPFVGYTTNDVPQEYMVSDQRFASKRTDVLTYQTDPLEEDVTIAGPIAPKLFVSTTGTDSDFDVKLIDVYPSDYPDPEEKSEKFDDVKLPTEPMTGYQQLLRGEPFRGKFRHSFEKPEPFTPGKTETIEFTMPDVHHTFRRGHRIMVQIQSSWFPLTDRNPQTFTDIPTAKAEQFVKATERVYRQNGAASGVGVMVLPAK</sequence>
<keyword evidence="1" id="KW-0378">Hydrolase</keyword>
<dbReference type="Proteomes" id="UP000002432">
    <property type="component" value="Chromosome"/>
</dbReference>
<dbReference type="eggNOG" id="COG2936">
    <property type="taxonomic scope" value="Bacteria"/>
</dbReference>
<organism evidence="4 5">
    <name type="scientific">Koribacter versatilis (strain Ellin345)</name>
    <dbReference type="NCBI Taxonomy" id="204669"/>
    <lineage>
        <taxon>Bacteria</taxon>
        <taxon>Pseudomonadati</taxon>
        <taxon>Acidobacteriota</taxon>
        <taxon>Terriglobia</taxon>
        <taxon>Terriglobales</taxon>
        <taxon>Candidatus Korobacteraceae</taxon>
        <taxon>Candidatus Korobacter</taxon>
    </lineage>
</organism>
<dbReference type="AlphaFoldDB" id="Q1IMS9"/>
<gene>
    <name evidence="4" type="ordered locus">Acid345_2820</name>
</gene>
<feature type="chain" id="PRO_5004190955" evidence="2">
    <location>
        <begin position="25"/>
        <end position="638"/>
    </location>
</feature>
<dbReference type="NCBIfam" id="TIGR00976">
    <property type="entry name" value="CocE_NonD"/>
    <property type="match status" value="1"/>
</dbReference>
<dbReference type="SUPFAM" id="SSF49785">
    <property type="entry name" value="Galactose-binding domain-like"/>
    <property type="match status" value="1"/>
</dbReference>
<dbReference type="SUPFAM" id="SSF53474">
    <property type="entry name" value="alpha/beta-Hydrolases"/>
    <property type="match status" value="1"/>
</dbReference>
<name>Q1IMS9_KORVE</name>
<dbReference type="InterPro" id="IPR005674">
    <property type="entry name" value="CocE/Ser_esterase"/>
</dbReference>
<dbReference type="OrthoDB" id="319764at2"/>
<dbReference type="RefSeq" id="WP_011523622.1">
    <property type="nucleotide sequence ID" value="NC_008009.1"/>
</dbReference>
<evidence type="ECO:0000313" key="4">
    <source>
        <dbReference type="EMBL" id="ABF41821.1"/>
    </source>
</evidence>
<dbReference type="Gene3D" id="1.10.3020.10">
    <property type="entry name" value="alpha-amino acid ester hydrolase ( Helical cap domain)"/>
    <property type="match status" value="1"/>
</dbReference>
<keyword evidence="2" id="KW-0732">Signal</keyword>
<dbReference type="STRING" id="204669.Acid345_2820"/>
<reference evidence="4 5" key="1">
    <citation type="journal article" date="2009" name="Appl. Environ. Microbiol.">
        <title>Three genomes from the phylum Acidobacteria provide insight into the lifestyles of these microorganisms in soils.</title>
        <authorList>
            <person name="Ward N.L."/>
            <person name="Challacombe J.F."/>
            <person name="Janssen P.H."/>
            <person name="Henrissat B."/>
            <person name="Coutinho P.M."/>
            <person name="Wu M."/>
            <person name="Xie G."/>
            <person name="Haft D.H."/>
            <person name="Sait M."/>
            <person name="Badger J."/>
            <person name="Barabote R.D."/>
            <person name="Bradley B."/>
            <person name="Brettin T.S."/>
            <person name="Brinkac L.M."/>
            <person name="Bruce D."/>
            <person name="Creasy T."/>
            <person name="Daugherty S.C."/>
            <person name="Davidsen T.M."/>
            <person name="DeBoy R.T."/>
            <person name="Detter J.C."/>
            <person name="Dodson R.J."/>
            <person name="Durkin A.S."/>
            <person name="Ganapathy A."/>
            <person name="Gwinn-Giglio M."/>
            <person name="Han C.S."/>
            <person name="Khouri H."/>
            <person name="Kiss H."/>
            <person name="Kothari S.P."/>
            <person name="Madupu R."/>
            <person name="Nelson K.E."/>
            <person name="Nelson W.C."/>
            <person name="Paulsen I."/>
            <person name="Penn K."/>
            <person name="Ren Q."/>
            <person name="Rosovitz M.J."/>
            <person name="Selengut J.D."/>
            <person name="Shrivastava S."/>
            <person name="Sullivan S.A."/>
            <person name="Tapia R."/>
            <person name="Thompson L.S."/>
            <person name="Watkins K.L."/>
            <person name="Yang Q."/>
            <person name="Yu C."/>
            <person name="Zafar N."/>
            <person name="Zhou L."/>
            <person name="Kuske C.R."/>
        </authorList>
    </citation>
    <scope>NUCLEOTIDE SEQUENCE [LARGE SCALE GENOMIC DNA]</scope>
    <source>
        <strain evidence="4 5">Ellin345</strain>
    </source>
</reference>
<dbReference type="Gene3D" id="2.60.120.260">
    <property type="entry name" value="Galactose-binding domain-like"/>
    <property type="match status" value="1"/>
</dbReference>
<dbReference type="KEGG" id="aba:Acid345_2820"/>
<dbReference type="InterPro" id="IPR013736">
    <property type="entry name" value="Xaa-Pro_dipept_C"/>
</dbReference>
<evidence type="ECO:0000313" key="5">
    <source>
        <dbReference type="Proteomes" id="UP000002432"/>
    </source>
</evidence>
<dbReference type="GO" id="GO:0008239">
    <property type="term" value="F:dipeptidyl-peptidase activity"/>
    <property type="evidence" value="ECO:0007669"/>
    <property type="project" value="InterPro"/>
</dbReference>
<dbReference type="EnsemblBacteria" id="ABF41821">
    <property type="protein sequence ID" value="ABF41821"/>
    <property type="gene ID" value="Acid345_2820"/>
</dbReference>
<feature type="domain" description="Xaa-Pro dipeptidyl-peptidase C-terminal" evidence="3">
    <location>
        <begin position="366"/>
        <end position="631"/>
    </location>
</feature>
<dbReference type="Gene3D" id="3.40.50.1820">
    <property type="entry name" value="alpha/beta hydrolase"/>
    <property type="match status" value="1"/>
</dbReference>
<protein>
    <submittedName>
        <fullName evidence="4">Peptidase S15</fullName>
    </submittedName>
</protein>
<dbReference type="InterPro" id="IPR000383">
    <property type="entry name" value="Xaa-Pro-like_dom"/>
</dbReference>
<accession>Q1IMS9</accession>
<proteinExistence type="predicted"/>
<evidence type="ECO:0000259" key="3">
    <source>
        <dbReference type="SMART" id="SM00939"/>
    </source>
</evidence>
<evidence type="ECO:0000256" key="1">
    <source>
        <dbReference type="ARBA" id="ARBA00022801"/>
    </source>
</evidence>